<proteinExistence type="predicted"/>
<dbReference type="InterPro" id="IPR013099">
    <property type="entry name" value="K_chnl_dom"/>
</dbReference>
<feature type="transmembrane region" description="Helical" evidence="1">
    <location>
        <begin position="78"/>
        <end position="95"/>
    </location>
</feature>
<gene>
    <name evidence="3" type="ORF">N781_11610</name>
</gene>
<protein>
    <recommendedName>
        <fullName evidence="2">Potassium channel domain-containing protein</fullName>
    </recommendedName>
</protein>
<organism evidence="3 4">
    <name type="scientific">Pontibacillus halophilus JSM 076056 = DSM 19796</name>
    <dbReference type="NCBI Taxonomy" id="1385510"/>
    <lineage>
        <taxon>Bacteria</taxon>
        <taxon>Bacillati</taxon>
        <taxon>Bacillota</taxon>
        <taxon>Bacilli</taxon>
        <taxon>Bacillales</taxon>
        <taxon>Bacillaceae</taxon>
        <taxon>Pontibacillus</taxon>
    </lineage>
</organism>
<evidence type="ECO:0000256" key="1">
    <source>
        <dbReference type="SAM" id="Phobius"/>
    </source>
</evidence>
<feature type="transmembrane region" description="Helical" evidence="1">
    <location>
        <begin position="35"/>
        <end position="57"/>
    </location>
</feature>
<name>A0A0A5G3I7_9BACI</name>
<keyword evidence="1" id="KW-1133">Transmembrane helix</keyword>
<dbReference type="EMBL" id="AVPE01000030">
    <property type="protein sequence ID" value="KGX87681.1"/>
    <property type="molecule type" value="Genomic_DNA"/>
</dbReference>
<dbReference type="Pfam" id="PF07885">
    <property type="entry name" value="Ion_trans_2"/>
    <property type="match status" value="1"/>
</dbReference>
<evidence type="ECO:0000313" key="4">
    <source>
        <dbReference type="Proteomes" id="UP000030528"/>
    </source>
</evidence>
<feature type="transmembrane region" description="Helical" evidence="1">
    <location>
        <begin position="107"/>
        <end position="127"/>
    </location>
</feature>
<comment type="caution">
    <text evidence="3">The sequence shown here is derived from an EMBL/GenBank/DDBJ whole genome shotgun (WGS) entry which is preliminary data.</text>
</comment>
<dbReference type="eggNOG" id="ENOG5032XJ0">
    <property type="taxonomic scope" value="Bacteria"/>
</dbReference>
<reference evidence="3 4" key="1">
    <citation type="submission" date="2013-08" db="EMBL/GenBank/DDBJ databases">
        <authorList>
            <person name="Huang J."/>
            <person name="Wang G."/>
        </authorList>
    </citation>
    <scope>NUCLEOTIDE SEQUENCE [LARGE SCALE GENOMIC DNA]</scope>
    <source>
        <strain evidence="3 4">JSM 076056</strain>
    </source>
</reference>
<keyword evidence="1" id="KW-0812">Transmembrane</keyword>
<dbReference type="SUPFAM" id="SSF81324">
    <property type="entry name" value="Voltage-gated potassium channels"/>
    <property type="match status" value="1"/>
</dbReference>
<keyword evidence="1" id="KW-0472">Membrane</keyword>
<dbReference type="AlphaFoldDB" id="A0A0A5G3I7"/>
<accession>A0A0A5G3I7</accession>
<dbReference type="STRING" id="1385510.GCA_000425205_03729"/>
<keyword evidence="4" id="KW-1185">Reference proteome</keyword>
<dbReference type="Gene3D" id="1.10.287.70">
    <property type="match status" value="1"/>
</dbReference>
<evidence type="ECO:0000313" key="3">
    <source>
        <dbReference type="EMBL" id="KGX87681.1"/>
    </source>
</evidence>
<feature type="domain" description="Potassium channel" evidence="2">
    <location>
        <begin position="57"/>
        <end position="124"/>
    </location>
</feature>
<dbReference type="RefSeq" id="WP_026802196.1">
    <property type="nucleotide sequence ID" value="NZ_AVPE01000030.1"/>
</dbReference>
<evidence type="ECO:0000259" key="2">
    <source>
        <dbReference type="Pfam" id="PF07885"/>
    </source>
</evidence>
<sequence length="135" mass="15054">MGITFMVVIALLLLASLYQWLKPSKCEFRAFSFTHFYTLLTVYLNCMIGFGLMYYILGSEGIVLLEGNLLHEAPAIERLGHAIYFSGVTLMTVGYGDITPIGLGRYLAMGEAMVGYILPASFFVHYIQTSRTDDS</sequence>
<dbReference type="Proteomes" id="UP000030528">
    <property type="component" value="Unassembled WGS sequence"/>
</dbReference>